<name>B2KEX5_ELUMP</name>
<dbReference type="KEGG" id="emi:Emin_1524"/>
<dbReference type="Pfam" id="PF07963">
    <property type="entry name" value="N_methyl"/>
    <property type="match status" value="1"/>
</dbReference>
<keyword evidence="8" id="KW-1185">Reference proteome</keyword>
<evidence type="ECO:0000256" key="6">
    <source>
        <dbReference type="SAM" id="Phobius"/>
    </source>
</evidence>
<dbReference type="Gene3D" id="3.30.700.10">
    <property type="entry name" value="Glycoprotein, Type 4 Pilin"/>
    <property type="match status" value="1"/>
</dbReference>
<dbReference type="EMBL" id="CP001055">
    <property type="protein sequence ID" value="ACC99071.1"/>
    <property type="molecule type" value="Genomic_DNA"/>
</dbReference>
<protein>
    <submittedName>
        <fullName evidence="7">PilE-like protein</fullName>
    </submittedName>
</protein>
<accession>B2KEX5</accession>
<keyword evidence="2" id="KW-0488">Methylation</keyword>
<keyword evidence="4 6" id="KW-1133">Transmembrane helix</keyword>
<gene>
    <name evidence="7" type="ordered locus">Emin_1524</name>
</gene>
<dbReference type="GO" id="GO:0015628">
    <property type="term" value="P:protein secretion by the type II secretion system"/>
    <property type="evidence" value="ECO:0007669"/>
    <property type="project" value="InterPro"/>
</dbReference>
<dbReference type="AlphaFoldDB" id="B2KEX5"/>
<dbReference type="GO" id="GO:0015627">
    <property type="term" value="C:type II protein secretion system complex"/>
    <property type="evidence" value="ECO:0007669"/>
    <property type="project" value="InterPro"/>
</dbReference>
<evidence type="ECO:0000256" key="5">
    <source>
        <dbReference type="ARBA" id="ARBA00023136"/>
    </source>
</evidence>
<dbReference type="SUPFAM" id="SSF54523">
    <property type="entry name" value="Pili subunits"/>
    <property type="match status" value="1"/>
</dbReference>
<dbReference type="GO" id="GO:0016020">
    <property type="term" value="C:membrane"/>
    <property type="evidence" value="ECO:0007669"/>
    <property type="project" value="UniProtKB-SubCell"/>
</dbReference>
<keyword evidence="3 6" id="KW-0812">Transmembrane</keyword>
<evidence type="ECO:0000256" key="1">
    <source>
        <dbReference type="ARBA" id="ARBA00004167"/>
    </source>
</evidence>
<feature type="transmembrane region" description="Helical" evidence="6">
    <location>
        <begin position="7"/>
        <end position="28"/>
    </location>
</feature>
<dbReference type="InterPro" id="IPR000983">
    <property type="entry name" value="Bac_GSPG_pilin"/>
</dbReference>
<dbReference type="NCBIfam" id="TIGR02532">
    <property type="entry name" value="IV_pilin_GFxxxE"/>
    <property type="match status" value="1"/>
</dbReference>
<evidence type="ECO:0000313" key="8">
    <source>
        <dbReference type="Proteomes" id="UP000001029"/>
    </source>
</evidence>
<dbReference type="Proteomes" id="UP000001029">
    <property type="component" value="Chromosome"/>
</dbReference>
<proteinExistence type="predicted"/>
<dbReference type="InterPro" id="IPR045584">
    <property type="entry name" value="Pilin-like"/>
</dbReference>
<sequence>MKKGFTLIELLVVVLIIGILAAIALPQYQKAVEKSRSAEALILLKAIYESAERYNLATGLWPQSSEWDVLDISLDNLATGTYSGYITRDSKNFQYIIVNDTISIQPFDNSWAIGRAYPGFAYSDEAVRYFRCIPKNEKGEKFCKSLGWTKQANGWYLDN</sequence>
<dbReference type="HOGENOM" id="CLU_091705_3_0_0"/>
<evidence type="ECO:0000256" key="4">
    <source>
        <dbReference type="ARBA" id="ARBA00022989"/>
    </source>
</evidence>
<dbReference type="RefSeq" id="WP_012415685.1">
    <property type="nucleotide sequence ID" value="NC_010644.1"/>
</dbReference>
<evidence type="ECO:0000256" key="2">
    <source>
        <dbReference type="ARBA" id="ARBA00022481"/>
    </source>
</evidence>
<reference evidence="7 8" key="1">
    <citation type="journal article" date="2009" name="Appl. Environ. Microbiol.">
        <title>Genomic analysis of 'Elusimicrobium minutum,' the first cultivated representative of the phylum 'Elusimicrobia' (formerly termite group 1).</title>
        <authorList>
            <person name="Herlemann D.P.R."/>
            <person name="Geissinger O."/>
            <person name="Ikeda-Ohtsubo W."/>
            <person name="Kunin V."/>
            <person name="Sun H."/>
            <person name="Lapidus A."/>
            <person name="Hugenholtz P."/>
            <person name="Brune A."/>
        </authorList>
    </citation>
    <scope>NUCLEOTIDE SEQUENCE [LARGE SCALE GENOMIC DNA]</scope>
    <source>
        <strain evidence="7 8">Pei191</strain>
    </source>
</reference>
<dbReference type="PROSITE" id="PS00409">
    <property type="entry name" value="PROKAR_NTER_METHYL"/>
    <property type="match status" value="1"/>
</dbReference>
<dbReference type="InterPro" id="IPR012902">
    <property type="entry name" value="N_methyl_site"/>
</dbReference>
<dbReference type="PANTHER" id="PTHR30093:SF44">
    <property type="entry name" value="TYPE II SECRETION SYSTEM CORE PROTEIN G"/>
    <property type="match status" value="1"/>
</dbReference>
<dbReference type="PANTHER" id="PTHR30093">
    <property type="entry name" value="GENERAL SECRETION PATHWAY PROTEIN G"/>
    <property type="match status" value="1"/>
</dbReference>
<dbReference type="PRINTS" id="PR00813">
    <property type="entry name" value="BCTERIALGSPG"/>
</dbReference>
<evidence type="ECO:0000313" key="7">
    <source>
        <dbReference type="EMBL" id="ACC99071.1"/>
    </source>
</evidence>
<keyword evidence="5 6" id="KW-0472">Membrane</keyword>
<organism evidence="7 8">
    <name type="scientific">Elusimicrobium minutum (strain Pei191)</name>
    <dbReference type="NCBI Taxonomy" id="445932"/>
    <lineage>
        <taxon>Bacteria</taxon>
        <taxon>Pseudomonadati</taxon>
        <taxon>Elusimicrobiota</taxon>
        <taxon>Elusimicrobia</taxon>
        <taxon>Elusimicrobiales</taxon>
        <taxon>Elusimicrobiaceae</taxon>
        <taxon>Elusimicrobium</taxon>
    </lineage>
</organism>
<comment type="subcellular location">
    <subcellularLocation>
        <location evidence="1">Membrane</location>
        <topology evidence="1">Single-pass membrane protein</topology>
    </subcellularLocation>
</comment>
<evidence type="ECO:0000256" key="3">
    <source>
        <dbReference type="ARBA" id="ARBA00022692"/>
    </source>
</evidence>
<dbReference type="STRING" id="445932.Emin_1524"/>